<evidence type="ECO:0000256" key="12">
    <source>
        <dbReference type="SAM" id="Phobius"/>
    </source>
</evidence>
<feature type="transmembrane region" description="Helical" evidence="12">
    <location>
        <begin position="176"/>
        <end position="195"/>
    </location>
</feature>
<proteinExistence type="inferred from homology"/>
<keyword evidence="3" id="KW-1003">Cell membrane</keyword>
<protein>
    <submittedName>
        <fullName evidence="15">ABC transporter ATP-binding protein</fullName>
    </submittedName>
</protein>
<dbReference type="SUPFAM" id="SSF52540">
    <property type="entry name" value="P-loop containing nucleoside triphosphate hydrolases"/>
    <property type="match status" value="1"/>
</dbReference>
<feature type="transmembrane region" description="Helical" evidence="12">
    <location>
        <begin position="292"/>
        <end position="315"/>
    </location>
</feature>
<dbReference type="Gene3D" id="1.20.1560.10">
    <property type="entry name" value="ABC transporter type 1, transmembrane domain"/>
    <property type="match status" value="1"/>
</dbReference>
<evidence type="ECO:0000313" key="16">
    <source>
        <dbReference type="Proteomes" id="UP000586827"/>
    </source>
</evidence>
<dbReference type="InterPro" id="IPR017871">
    <property type="entry name" value="ABC_transporter-like_CS"/>
</dbReference>
<dbReference type="InterPro" id="IPR003439">
    <property type="entry name" value="ABC_transporter-like_ATP-bd"/>
</dbReference>
<keyword evidence="8" id="KW-1278">Translocase</keyword>
<dbReference type="PROSITE" id="PS50929">
    <property type="entry name" value="ABC_TM1F"/>
    <property type="match status" value="1"/>
</dbReference>
<comment type="subcellular location">
    <subcellularLocation>
        <location evidence="1">Cell inner membrane</location>
        <topology evidence="1">Multi-pass membrane protein</topology>
    </subcellularLocation>
</comment>
<evidence type="ECO:0000256" key="10">
    <source>
        <dbReference type="ARBA" id="ARBA00023136"/>
    </source>
</evidence>
<organism evidence="15 16">
    <name type="scientific">Nocardia uniformis</name>
    <dbReference type="NCBI Taxonomy" id="53432"/>
    <lineage>
        <taxon>Bacteria</taxon>
        <taxon>Bacillati</taxon>
        <taxon>Actinomycetota</taxon>
        <taxon>Actinomycetes</taxon>
        <taxon>Mycobacteriales</taxon>
        <taxon>Nocardiaceae</taxon>
        <taxon>Nocardia</taxon>
    </lineage>
</organism>
<dbReference type="PROSITE" id="PS50893">
    <property type="entry name" value="ABC_TRANSPORTER_2"/>
    <property type="match status" value="1"/>
</dbReference>
<dbReference type="CDD" id="cd07346">
    <property type="entry name" value="ABC_6TM_exporters"/>
    <property type="match status" value="1"/>
</dbReference>
<dbReference type="GO" id="GO:0005524">
    <property type="term" value="F:ATP binding"/>
    <property type="evidence" value="ECO:0007669"/>
    <property type="project" value="UniProtKB-KW"/>
</dbReference>
<gene>
    <name evidence="15" type="ORF">HLB23_27740</name>
</gene>
<keyword evidence="4" id="KW-0997">Cell inner membrane</keyword>
<evidence type="ECO:0000259" key="13">
    <source>
        <dbReference type="PROSITE" id="PS50893"/>
    </source>
</evidence>
<keyword evidence="6" id="KW-0547">Nucleotide-binding</keyword>
<evidence type="ECO:0000256" key="8">
    <source>
        <dbReference type="ARBA" id="ARBA00022967"/>
    </source>
</evidence>
<dbReference type="Gene3D" id="3.40.50.300">
    <property type="entry name" value="P-loop containing nucleotide triphosphate hydrolases"/>
    <property type="match status" value="1"/>
</dbReference>
<dbReference type="Pfam" id="PF00664">
    <property type="entry name" value="ABC_membrane"/>
    <property type="match status" value="1"/>
</dbReference>
<dbReference type="InterPro" id="IPR003593">
    <property type="entry name" value="AAA+_ATPase"/>
</dbReference>
<evidence type="ECO:0000256" key="7">
    <source>
        <dbReference type="ARBA" id="ARBA00022840"/>
    </source>
</evidence>
<dbReference type="PANTHER" id="PTHR24221">
    <property type="entry name" value="ATP-BINDING CASSETTE SUB-FAMILY B"/>
    <property type="match status" value="1"/>
</dbReference>
<accession>A0A849CE84</accession>
<evidence type="ECO:0000256" key="11">
    <source>
        <dbReference type="ARBA" id="ARBA00023455"/>
    </source>
</evidence>
<dbReference type="PANTHER" id="PTHR24221:SF654">
    <property type="entry name" value="ATP-BINDING CASSETTE SUB-FAMILY B MEMBER 6"/>
    <property type="match status" value="1"/>
</dbReference>
<keyword evidence="7 15" id="KW-0067">ATP-binding</keyword>
<dbReference type="Proteomes" id="UP000586827">
    <property type="component" value="Unassembled WGS sequence"/>
</dbReference>
<dbReference type="AlphaFoldDB" id="A0A849CE84"/>
<feature type="domain" description="ABC transporter" evidence="13">
    <location>
        <begin position="348"/>
        <end position="581"/>
    </location>
</feature>
<dbReference type="GO" id="GO:0140359">
    <property type="term" value="F:ABC-type transporter activity"/>
    <property type="evidence" value="ECO:0007669"/>
    <property type="project" value="InterPro"/>
</dbReference>
<dbReference type="SMART" id="SM00382">
    <property type="entry name" value="AAA"/>
    <property type="match status" value="1"/>
</dbReference>
<feature type="transmembrane region" description="Helical" evidence="12">
    <location>
        <begin position="73"/>
        <end position="97"/>
    </location>
</feature>
<comment type="caution">
    <text evidence="15">The sequence shown here is derived from an EMBL/GenBank/DDBJ whole genome shotgun (WGS) entry which is preliminary data.</text>
</comment>
<feature type="transmembrane region" description="Helical" evidence="12">
    <location>
        <begin position="267"/>
        <end position="286"/>
    </location>
</feature>
<keyword evidence="10 12" id="KW-0472">Membrane</keyword>
<keyword evidence="16" id="KW-1185">Reference proteome</keyword>
<evidence type="ECO:0000256" key="1">
    <source>
        <dbReference type="ARBA" id="ARBA00004429"/>
    </source>
</evidence>
<evidence type="ECO:0000256" key="9">
    <source>
        <dbReference type="ARBA" id="ARBA00022989"/>
    </source>
</evidence>
<dbReference type="RefSeq" id="WP_067522264.1">
    <property type="nucleotide sequence ID" value="NZ_JABELX010000011.1"/>
</dbReference>
<evidence type="ECO:0000256" key="4">
    <source>
        <dbReference type="ARBA" id="ARBA00022519"/>
    </source>
</evidence>
<evidence type="ECO:0000259" key="14">
    <source>
        <dbReference type="PROSITE" id="PS50929"/>
    </source>
</evidence>
<dbReference type="GO" id="GO:0005886">
    <property type="term" value="C:plasma membrane"/>
    <property type="evidence" value="ECO:0007669"/>
    <property type="project" value="UniProtKB-SubCell"/>
</dbReference>
<reference evidence="15 16" key="1">
    <citation type="submission" date="2020-05" db="EMBL/GenBank/DDBJ databases">
        <title>MicrobeNet Type strains.</title>
        <authorList>
            <person name="Nicholson A.C."/>
        </authorList>
    </citation>
    <scope>NUCLEOTIDE SEQUENCE [LARGE SCALE GENOMIC DNA]</scope>
    <source>
        <strain evidence="15 16">JCM 3224</strain>
    </source>
</reference>
<dbReference type="GO" id="GO:0034040">
    <property type="term" value="F:ATPase-coupled lipid transmembrane transporter activity"/>
    <property type="evidence" value="ECO:0007669"/>
    <property type="project" value="TreeGrafter"/>
</dbReference>
<evidence type="ECO:0000256" key="6">
    <source>
        <dbReference type="ARBA" id="ARBA00022741"/>
    </source>
</evidence>
<name>A0A849CE84_9NOCA</name>
<dbReference type="InterPro" id="IPR036640">
    <property type="entry name" value="ABC1_TM_sf"/>
</dbReference>
<keyword evidence="5 12" id="KW-0812">Transmembrane</keyword>
<evidence type="ECO:0000256" key="2">
    <source>
        <dbReference type="ARBA" id="ARBA00022448"/>
    </source>
</evidence>
<dbReference type="InterPro" id="IPR039421">
    <property type="entry name" value="Type_1_exporter"/>
</dbReference>
<dbReference type="InterPro" id="IPR011527">
    <property type="entry name" value="ABC1_TM_dom"/>
</dbReference>
<feature type="transmembrane region" description="Helical" evidence="12">
    <location>
        <begin position="34"/>
        <end position="53"/>
    </location>
</feature>
<keyword evidence="2" id="KW-0813">Transport</keyword>
<feature type="domain" description="ABC transmembrane type-1" evidence="14">
    <location>
        <begin position="35"/>
        <end position="316"/>
    </location>
</feature>
<evidence type="ECO:0000313" key="15">
    <source>
        <dbReference type="EMBL" id="NNH73599.1"/>
    </source>
</evidence>
<feature type="transmembrane region" description="Helical" evidence="12">
    <location>
        <begin position="151"/>
        <end position="170"/>
    </location>
</feature>
<dbReference type="GO" id="GO:0016887">
    <property type="term" value="F:ATP hydrolysis activity"/>
    <property type="evidence" value="ECO:0007669"/>
    <property type="project" value="InterPro"/>
</dbReference>
<evidence type="ECO:0000256" key="3">
    <source>
        <dbReference type="ARBA" id="ARBA00022475"/>
    </source>
</evidence>
<dbReference type="PROSITE" id="PS00211">
    <property type="entry name" value="ABC_TRANSPORTER_1"/>
    <property type="match status" value="1"/>
</dbReference>
<comment type="similarity">
    <text evidence="11">Belongs to the ABC transporter superfamily. Siderophore-Fe(3+) uptake transporter (SIUT) (TC 3.A.1.21) family.</text>
</comment>
<dbReference type="EMBL" id="JABELX010000011">
    <property type="protein sequence ID" value="NNH73599.1"/>
    <property type="molecule type" value="Genomic_DNA"/>
</dbReference>
<dbReference type="Pfam" id="PF00005">
    <property type="entry name" value="ABC_tran"/>
    <property type="match status" value="1"/>
</dbReference>
<dbReference type="FunFam" id="3.40.50.300:FF:000221">
    <property type="entry name" value="Multidrug ABC transporter ATP-binding protein"/>
    <property type="match status" value="1"/>
</dbReference>
<dbReference type="SUPFAM" id="SSF90123">
    <property type="entry name" value="ABC transporter transmembrane region"/>
    <property type="match status" value="1"/>
</dbReference>
<sequence>MSTVVLEPAAVEEAAPPEKPRGLSVVLAPVRGRLAVAAGLQLLAALAGLAPYIAVVEIARELLGGTTVDRGAIWAWVAVAVIGFAIRTVGVAAAYTLSHIADADVGLAIRRDMAQRLGRVPLGWFTDRSSGRVKRVLSDDVAAVHHLVAHALNDLVAGVVTPVVALGYLFFLDWRLALICLAPLVMWFAIVAFEMRGETARVARWSAEMDKVNAAVVEFVDGIAVVKAFGQAGRAQDRYRRAGDDLARFFSEWAGPMRRLEAISSTLISPPVLLLTALGGAVWLAVDPIEVIAFVMLAVGLGAPVLALGFGAVAMQIATDGAGRIAELLAAPVLSRAAEPVSPQDSRIEFDCVRYSYDGRTPVLDGIDLVLEPGTITALVGASGSGKSTLARLLPRFWDVDHGVVRIGGVDIREMSEHDLYRQVGFVFQETALLRTSIRDNIALGRPTADMAEVEAAARAAQIHDRIAALPRGYDSIAGTEAQLSGGEAQRVSIARALLADTPVLVLDEATAFADPESEAAVQDALSRLVSGRTLLVIAHRLHTIRGVDRIAVLAHGRVVELGRHDELLAAGGEYARMWAAQSGVREESL</sequence>
<keyword evidence="9 12" id="KW-1133">Transmembrane helix</keyword>
<dbReference type="InterPro" id="IPR027417">
    <property type="entry name" value="P-loop_NTPase"/>
</dbReference>
<evidence type="ECO:0000256" key="5">
    <source>
        <dbReference type="ARBA" id="ARBA00022692"/>
    </source>
</evidence>